<sequence>MDFFRLTEERIRKAYEDGEFENLPGFGKPLELEDLSHIPPEMRMAYKMMKNSGMMEEQQVRTEIEYLEDLIKGAHSDIEEARLTQRLNEKQLRLQQIIQKKKKETNSAVLKDYQNKMMKRFE</sequence>
<reference evidence="2 3" key="1">
    <citation type="submission" date="2021-10" db="EMBL/GenBank/DDBJ databases">
        <authorList>
            <person name="Criscuolo A."/>
        </authorList>
    </citation>
    <scope>NUCLEOTIDE SEQUENCE [LARGE SCALE GENOMIC DNA]</scope>
    <source>
        <strain evidence="3">CIP 111883</strain>
    </source>
</reference>
<dbReference type="PANTHER" id="PTHR39158">
    <property type="entry name" value="OS08G0560600 PROTEIN"/>
    <property type="match status" value="1"/>
</dbReference>
<evidence type="ECO:0000313" key="2">
    <source>
        <dbReference type="EMBL" id="CAG9622934.1"/>
    </source>
</evidence>
<name>A0ABN8AFG3_9BACI</name>
<dbReference type="EMBL" id="CAKJTJ010000030">
    <property type="protein sequence ID" value="CAG9622934.1"/>
    <property type="molecule type" value="Genomic_DNA"/>
</dbReference>
<feature type="domain" description="DnaJ homologue subfamily C member 28 conserved" evidence="1">
    <location>
        <begin position="7"/>
        <end position="71"/>
    </location>
</feature>
<keyword evidence="3" id="KW-1185">Reference proteome</keyword>
<dbReference type="Pfam" id="PF09350">
    <property type="entry name" value="DJC28_CD"/>
    <property type="match status" value="1"/>
</dbReference>
<evidence type="ECO:0000259" key="1">
    <source>
        <dbReference type="Pfam" id="PF09350"/>
    </source>
</evidence>
<dbReference type="Proteomes" id="UP000789833">
    <property type="component" value="Unassembled WGS sequence"/>
</dbReference>
<gene>
    <name evidence="2" type="ORF">BACCIP111883_03729</name>
</gene>
<dbReference type="PANTHER" id="PTHR39158:SF1">
    <property type="entry name" value="DNAJ HOMOLOG SUBFAMILY C MEMBER 28"/>
    <property type="match status" value="1"/>
</dbReference>
<comment type="caution">
    <text evidence="2">The sequence shown here is derived from an EMBL/GenBank/DDBJ whole genome shotgun (WGS) entry which is preliminary data.</text>
</comment>
<protein>
    <recommendedName>
        <fullName evidence="1">DnaJ homologue subfamily C member 28 conserved domain-containing protein</fullName>
    </recommendedName>
</protein>
<dbReference type="InterPro" id="IPR052573">
    <property type="entry name" value="DnaJ_C_subfamily_28"/>
</dbReference>
<organism evidence="2 3">
    <name type="scientific">Sutcliffiella rhizosphaerae</name>
    <dbReference type="NCBI Taxonomy" id="2880967"/>
    <lineage>
        <taxon>Bacteria</taxon>
        <taxon>Bacillati</taxon>
        <taxon>Bacillota</taxon>
        <taxon>Bacilli</taxon>
        <taxon>Bacillales</taxon>
        <taxon>Bacillaceae</taxon>
        <taxon>Sutcliffiella</taxon>
    </lineage>
</organism>
<dbReference type="InterPro" id="IPR018961">
    <property type="entry name" value="DnaJ_homolog_subfam-C_membr-28"/>
</dbReference>
<accession>A0ABN8AFG3</accession>
<dbReference type="RefSeq" id="WP_230503909.1">
    <property type="nucleotide sequence ID" value="NZ_CAKJTJ010000030.1"/>
</dbReference>
<evidence type="ECO:0000313" key="3">
    <source>
        <dbReference type="Proteomes" id="UP000789833"/>
    </source>
</evidence>
<proteinExistence type="predicted"/>